<dbReference type="PANTHER" id="PTHR47385:SF14">
    <property type="entry name" value="TRANSGELIN"/>
    <property type="match status" value="1"/>
</dbReference>
<evidence type="ECO:0000313" key="3">
    <source>
        <dbReference type="EMBL" id="KAH7644765.1"/>
    </source>
</evidence>
<dbReference type="SUPFAM" id="SSF47576">
    <property type="entry name" value="Calponin-homology domain, CH-domain"/>
    <property type="match status" value="1"/>
</dbReference>
<evidence type="ECO:0000313" key="5">
    <source>
        <dbReference type="Proteomes" id="UP000790347"/>
    </source>
</evidence>
<dbReference type="Pfam" id="PF00307">
    <property type="entry name" value="CH"/>
    <property type="match status" value="1"/>
</dbReference>
<evidence type="ECO:0000313" key="4">
    <source>
        <dbReference type="EMBL" id="KAH9511910.1"/>
    </source>
</evidence>
<dbReference type="InterPro" id="IPR036872">
    <property type="entry name" value="CH_dom_sf"/>
</dbReference>
<accession>A0A922HVP5</accession>
<protein>
    <submittedName>
        <fullName evidence="3">Calponin-like protein</fullName>
    </submittedName>
    <submittedName>
        <fullName evidence="4">Transgelin-3</fullName>
    </submittedName>
</protein>
<sequence length="188" mass="20964">MENRAEKSGIAAETHAKVQSKYDPDLSKQILAWINDIVEGVNIDTDGSEDNFHAVLKNGVVLCKLANTMKPGIVKKFQETSLPFKCMDNINSFLKALDVLGVNREETFQTVDLWERVNLHSVQICLSSLARKANKFGLKGFGPKEAEENKRNFTEEQLKQGETIINLQYGTNKGANASGIKFGTFNRL</sequence>
<dbReference type="Pfam" id="PF00402">
    <property type="entry name" value="Calponin"/>
    <property type="match status" value="1"/>
</dbReference>
<organism evidence="4 5">
    <name type="scientific">Dermatophagoides farinae</name>
    <name type="common">American house dust mite</name>
    <dbReference type="NCBI Taxonomy" id="6954"/>
    <lineage>
        <taxon>Eukaryota</taxon>
        <taxon>Metazoa</taxon>
        <taxon>Ecdysozoa</taxon>
        <taxon>Arthropoda</taxon>
        <taxon>Chelicerata</taxon>
        <taxon>Arachnida</taxon>
        <taxon>Acari</taxon>
        <taxon>Acariformes</taxon>
        <taxon>Sarcoptiformes</taxon>
        <taxon>Astigmata</taxon>
        <taxon>Psoroptidia</taxon>
        <taxon>Analgoidea</taxon>
        <taxon>Pyroglyphidae</taxon>
        <taxon>Dermatophagoidinae</taxon>
        <taxon>Dermatophagoides</taxon>
    </lineage>
</organism>
<reference evidence="3" key="3">
    <citation type="journal article" date="2021" name="World Allergy Organ. J.">
        <title>Chromosome-level assembly of Dermatophagoides farinae genome and transcriptome reveals two novel allergens Der f 37 and Der f 39.</title>
        <authorList>
            <person name="Chen J."/>
            <person name="Cai Z."/>
            <person name="Fan D."/>
            <person name="Hu J."/>
            <person name="Hou Y."/>
            <person name="He Y."/>
            <person name="Zhang Z."/>
            <person name="Zhao Z."/>
            <person name="Gao P."/>
            <person name="Hu W."/>
            <person name="Sun J."/>
            <person name="Li J."/>
            <person name="Ji K."/>
        </authorList>
    </citation>
    <scope>NUCLEOTIDE SEQUENCE</scope>
    <source>
        <strain evidence="3">JKM2019</strain>
    </source>
</reference>
<proteinExistence type="inferred from homology"/>
<reference evidence="3" key="2">
    <citation type="submission" date="2020-06" db="EMBL/GenBank/DDBJ databases">
        <authorList>
            <person name="Ji K."/>
            <person name="Li J."/>
        </authorList>
    </citation>
    <scope>NUCLEOTIDE SEQUENCE</scope>
    <source>
        <strain evidence="3">JKM2019</strain>
        <tissue evidence="3">Whole body</tissue>
    </source>
</reference>
<comment type="similarity">
    <text evidence="1">Belongs to the calponin family.</text>
</comment>
<feature type="domain" description="Calponin-homology (CH)" evidence="2">
    <location>
        <begin position="24"/>
        <end position="134"/>
    </location>
</feature>
<reference evidence="4" key="1">
    <citation type="submission" date="2013-05" db="EMBL/GenBank/DDBJ databases">
        <authorList>
            <person name="Yim A.K.Y."/>
            <person name="Chan T.F."/>
            <person name="Ji K.M."/>
            <person name="Liu X.Y."/>
            <person name="Zhou J.W."/>
            <person name="Li R.Q."/>
            <person name="Yang K.Y."/>
            <person name="Li J."/>
            <person name="Li M."/>
            <person name="Law P.T.W."/>
            <person name="Wu Y.L."/>
            <person name="Cai Z.L."/>
            <person name="Qin H."/>
            <person name="Bao Y."/>
            <person name="Leung R.K.K."/>
            <person name="Ng P.K.S."/>
            <person name="Zou J."/>
            <person name="Zhong X.J."/>
            <person name="Ran P.X."/>
            <person name="Zhong N.S."/>
            <person name="Liu Z.G."/>
            <person name="Tsui S.K.W."/>
        </authorList>
    </citation>
    <scope>NUCLEOTIDE SEQUENCE</scope>
    <source>
        <strain evidence="4">Derf</strain>
        <tissue evidence="4">Whole organism</tissue>
    </source>
</reference>
<dbReference type="GO" id="GO:0007015">
    <property type="term" value="P:actin filament organization"/>
    <property type="evidence" value="ECO:0007669"/>
    <property type="project" value="TreeGrafter"/>
</dbReference>
<gene>
    <name evidence="4" type="primary">TAGLN3</name>
    <name evidence="4" type="ORF">DERF_010334</name>
    <name evidence="3" type="ORF">HUG17_0303</name>
</gene>
<dbReference type="EMBL" id="SDOV01000001">
    <property type="protein sequence ID" value="KAH7644765.1"/>
    <property type="molecule type" value="Genomic_DNA"/>
</dbReference>
<dbReference type="PANTHER" id="PTHR47385">
    <property type="entry name" value="CALPONIN"/>
    <property type="match status" value="1"/>
</dbReference>
<dbReference type="FunFam" id="1.10.418.10:FF:000075">
    <property type="entry name" value="Transgelin"/>
    <property type="match status" value="1"/>
</dbReference>
<dbReference type="Gene3D" id="1.10.418.10">
    <property type="entry name" value="Calponin-like domain"/>
    <property type="match status" value="1"/>
</dbReference>
<dbReference type="SMART" id="SM00033">
    <property type="entry name" value="CH"/>
    <property type="match status" value="1"/>
</dbReference>
<dbReference type="OrthoDB" id="21595at2759"/>
<dbReference type="Proteomes" id="UP000828236">
    <property type="component" value="Unassembled WGS sequence"/>
</dbReference>
<dbReference type="InterPro" id="IPR050606">
    <property type="entry name" value="Calponin-like"/>
</dbReference>
<dbReference type="InterPro" id="IPR001715">
    <property type="entry name" value="CH_dom"/>
</dbReference>
<dbReference type="PROSITE" id="PS50021">
    <property type="entry name" value="CH"/>
    <property type="match status" value="1"/>
</dbReference>
<dbReference type="AlphaFoldDB" id="A0A922HVP5"/>
<dbReference type="PRINTS" id="PR00888">
    <property type="entry name" value="SM22CALPONIN"/>
</dbReference>
<comment type="caution">
    <text evidence="4">The sequence shown here is derived from an EMBL/GenBank/DDBJ whole genome shotgun (WGS) entry which is preliminary data.</text>
</comment>
<evidence type="ECO:0000256" key="1">
    <source>
        <dbReference type="ARBA" id="ARBA00009631"/>
    </source>
</evidence>
<keyword evidence="5" id="KW-1185">Reference proteome</keyword>
<dbReference type="EMBL" id="ASGP02000004">
    <property type="protein sequence ID" value="KAH9511910.1"/>
    <property type="molecule type" value="Genomic_DNA"/>
</dbReference>
<dbReference type="GO" id="GO:0015629">
    <property type="term" value="C:actin cytoskeleton"/>
    <property type="evidence" value="ECO:0007669"/>
    <property type="project" value="TreeGrafter"/>
</dbReference>
<dbReference type="InterPro" id="IPR000557">
    <property type="entry name" value="Calponin_repeat"/>
</dbReference>
<dbReference type="InterPro" id="IPR003096">
    <property type="entry name" value="SM22_calponin"/>
</dbReference>
<dbReference type="Proteomes" id="UP000790347">
    <property type="component" value="Unassembled WGS sequence"/>
</dbReference>
<reference evidence="4" key="4">
    <citation type="journal article" date="2022" name="Res Sq">
        <title>Comparative Genomics Reveals Insights into the Divergent Evolution of Astigmatic Mites and Household Pest Adaptations.</title>
        <authorList>
            <person name="Xiong Q."/>
            <person name="Wan A.T.-Y."/>
            <person name="Liu X.-Y."/>
            <person name="Fung C.S.-H."/>
            <person name="Xiao X."/>
            <person name="Malainual N."/>
            <person name="Hou J."/>
            <person name="Wang L."/>
            <person name="Wang M."/>
            <person name="Yang K."/>
            <person name="Cui Y."/>
            <person name="Leung E."/>
            <person name="Nong W."/>
            <person name="Shin S.-K."/>
            <person name="Au S."/>
            <person name="Jeong K.Y."/>
            <person name="Chew F.T."/>
            <person name="Hui J."/>
            <person name="Leung T.F."/>
            <person name="Tungtrongchitr A."/>
            <person name="Zhong N."/>
            <person name="Liu Z."/>
            <person name="Tsui S."/>
        </authorList>
    </citation>
    <scope>NUCLEOTIDE SEQUENCE</scope>
    <source>
        <strain evidence="4">Derf</strain>
        <tissue evidence="4">Whole organism</tissue>
    </source>
</reference>
<evidence type="ECO:0000259" key="2">
    <source>
        <dbReference type="PROSITE" id="PS50021"/>
    </source>
</evidence>
<dbReference type="GO" id="GO:0051015">
    <property type="term" value="F:actin filament binding"/>
    <property type="evidence" value="ECO:0007669"/>
    <property type="project" value="TreeGrafter"/>
</dbReference>
<name>A0A922HVP5_DERFA</name>